<dbReference type="EMBL" id="LAJX01000168">
    <property type="protein sequence ID" value="KJV05830.1"/>
    <property type="molecule type" value="Genomic_DNA"/>
</dbReference>
<keyword evidence="2" id="KW-1003">Cell membrane</keyword>
<keyword evidence="4 6" id="KW-1133">Transmembrane helix</keyword>
<evidence type="ECO:0000259" key="7">
    <source>
        <dbReference type="Pfam" id="PF02706"/>
    </source>
</evidence>
<evidence type="ECO:0000256" key="2">
    <source>
        <dbReference type="ARBA" id="ARBA00022475"/>
    </source>
</evidence>
<evidence type="ECO:0000256" key="3">
    <source>
        <dbReference type="ARBA" id="ARBA00022692"/>
    </source>
</evidence>
<dbReference type="OrthoDB" id="9795292at2"/>
<gene>
    <name evidence="8" type="ORF">VZ94_15340</name>
</gene>
<evidence type="ECO:0000313" key="8">
    <source>
        <dbReference type="EMBL" id="KJV05830.1"/>
    </source>
</evidence>
<evidence type="ECO:0000256" key="5">
    <source>
        <dbReference type="ARBA" id="ARBA00023136"/>
    </source>
</evidence>
<dbReference type="InterPro" id="IPR003856">
    <property type="entry name" value="LPS_length_determ_N"/>
</dbReference>
<sequence length="94" mass="10964">MEDDVKTLKDYINIIRRRKFIIAGPFFALLIISTVVIMLLPPVYESQATILIEQQHIPTDLIKSTVTSYADERIKLIEQKIMTVCQYWQNHGEI</sequence>
<evidence type="ECO:0000256" key="4">
    <source>
        <dbReference type="ARBA" id="ARBA00022989"/>
    </source>
</evidence>
<dbReference type="Pfam" id="PF02706">
    <property type="entry name" value="Wzz"/>
    <property type="match status" value="1"/>
</dbReference>
<comment type="subcellular location">
    <subcellularLocation>
        <location evidence="1">Cell membrane</location>
        <topology evidence="1">Multi-pass membrane protein</topology>
    </subcellularLocation>
</comment>
<name>A0A0F3IGA0_9GAMM</name>
<protein>
    <recommendedName>
        <fullName evidence="7">Polysaccharide chain length determinant N-terminal domain-containing protein</fullName>
    </recommendedName>
</protein>
<dbReference type="GO" id="GO:0005886">
    <property type="term" value="C:plasma membrane"/>
    <property type="evidence" value="ECO:0007669"/>
    <property type="project" value="UniProtKB-SubCell"/>
</dbReference>
<organism evidence="8 9">
    <name type="scientific">Methylocucumis oryzae</name>
    <dbReference type="NCBI Taxonomy" id="1632867"/>
    <lineage>
        <taxon>Bacteria</taxon>
        <taxon>Pseudomonadati</taxon>
        <taxon>Pseudomonadota</taxon>
        <taxon>Gammaproteobacteria</taxon>
        <taxon>Methylococcales</taxon>
        <taxon>Methylococcaceae</taxon>
        <taxon>Methylocucumis</taxon>
    </lineage>
</organism>
<dbReference type="AlphaFoldDB" id="A0A0F3IGA0"/>
<dbReference type="Proteomes" id="UP000033684">
    <property type="component" value="Unassembled WGS sequence"/>
</dbReference>
<comment type="caution">
    <text evidence="8">The sequence shown here is derived from an EMBL/GenBank/DDBJ whole genome shotgun (WGS) entry which is preliminary data.</text>
</comment>
<keyword evidence="5 6" id="KW-0472">Membrane</keyword>
<evidence type="ECO:0000256" key="6">
    <source>
        <dbReference type="SAM" id="Phobius"/>
    </source>
</evidence>
<evidence type="ECO:0000313" key="9">
    <source>
        <dbReference type="Proteomes" id="UP000033684"/>
    </source>
</evidence>
<accession>A0A0F3IGA0</accession>
<dbReference type="RefSeq" id="WP_045779900.1">
    <property type="nucleotide sequence ID" value="NZ_LAJX01000168.1"/>
</dbReference>
<evidence type="ECO:0000256" key="1">
    <source>
        <dbReference type="ARBA" id="ARBA00004651"/>
    </source>
</evidence>
<feature type="transmembrane region" description="Helical" evidence="6">
    <location>
        <begin position="20"/>
        <end position="44"/>
    </location>
</feature>
<reference evidence="8 9" key="2">
    <citation type="journal article" date="2016" name="Microb. Ecol.">
        <title>Genome Characteristics of a Novel Type I Methanotroph (Sn10-6) Isolated from a Flooded Indian Rice Field.</title>
        <authorList>
            <person name="Rahalkar M.C."/>
            <person name="Pandit P.S."/>
            <person name="Dhakephalkar P.K."/>
            <person name="Pore S."/>
            <person name="Arora P."/>
            <person name="Kapse N."/>
        </authorList>
    </citation>
    <scope>NUCLEOTIDE SEQUENCE [LARGE SCALE GENOMIC DNA]</scope>
    <source>
        <strain evidence="8 9">Sn10-6</strain>
    </source>
</reference>
<proteinExistence type="predicted"/>
<reference evidence="9" key="1">
    <citation type="submission" date="2015-03" db="EMBL/GenBank/DDBJ databases">
        <title>Draft genome sequence of a novel methanotroph (Sn10-6) isolated from flooded ricefield rhizosphere in India.</title>
        <authorList>
            <person name="Pandit P.S."/>
            <person name="Pore S.D."/>
            <person name="Arora P."/>
            <person name="Kapse N.G."/>
            <person name="Dhakephalkar P.K."/>
            <person name="Rahalkar M.C."/>
        </authorList>
    </citation>
    <scope>NUCLEOTIDE SEQUENCE [LARGE SCALE GENOMIC DNA]</scope>
    <source>
        <strain evidence="9">Sn10-6</strain>
    </source>
</reference>
<keyword evidence="9" id="KW-1185">Reference proteome</keyword>
<keyword evidence="3 6" id="KW-0812">Transmembrane</keyword>
<feature type="domain" description="Polysaccharide chain length determinant N-terminal" evidence="7">
    <location>
        <begin position="8"/>
        <end position="56"/>
    </location>
</feature>